<name>A0A248KH39_9ENTR</name>
<gene>
    <name evidence="4" type="ORF">CEW81_08820</name>
</gene>
<dbReference type="Gene3D" id="3.90.25.10">
    <property type="entry name" value="UDP-galactose 4-epimerase, domain 1"/>
    <property type="match status" value="1"/>
</dbReference>
<dbReference type="Pfam" id="PF01370">
    <property type="entry name" value="Epimerase"/>
    <property type="match status" value="1"/>
</dbReference>
<accession>A0A248KH39</accession>
<dbReference type="Gene3D" id="3.40.50.720">
    <property type="entry name" value="NAD(P)-binding Rossmann-like Domain"/>
    <property type="match status" value="1"/>
</dbReference>
<evidence type="ECO:0000256" key="2">
    <source>
        <dbReference type="ARBA" id="ARBA00007637"/>
    </source>
</evidence>
<sequence>MMDSRKNGVLITGGAGFIGKALITEMVERQIPLVSFDISDKPGSLPELSEYFNWYKFSYLESSQRIKELHEIVSRHNIKTVIHLATTMFPHESKKNIDKDCLENVYANVCFFKNLYENGCEKIIFASSGGTVYGKSDTPFSEDDALLPEISYGLSKVMTETYLRFIAKELNGKSISLRISNPYGEGQRIDGKQGVIPIFLNKISNDIPIDIIGSMESKRDYIYISDLVQAFMCSLEYEGHEDIFNIGSGESITLKKLIETIEFKLNKKAIIGFQDPIHTNANGIILDIKRATTELGWRPTVVLDDGIDKLIKSIRCK</sequence>
<evidence type="ECO:0000313" key="5">
    <source>
        <dbReference type="Proteomes" id="UP000197098"/>
    </source>
</evidence>
<reference evidence="4 5" key="1">
    <citation type="submission" date="2017-06" db="EMBL/GenBank/DDBJ databases">
        <title>Origin of plasmid-mediated fosfomycin resistance gene fosA3.</title>
        <authorList>
            <person name="Ito R."/>
            <person name="Pacey M.P."/>
            <person name="Doi Y."/>
        </authorList>
    </citation>
    <scope>NUCLEOTIDE SEQUENCE [LARGE SCALE GENOMIC DNA]</scope>
    <source>
        <strain evidence="4 5">YDC799</strain>
    </source>
</reference>
<dbReference type="InterPro" id="IPR001509">
    <property type="entry name" value="Epimerase_deHydtase"/>
</dbReference>
<dbReference type="InterPro" id="IPR036291">
    <property type="entry name" value="NAD(P)-bd_dom_sf"/>
</dbReference>
<evidence type="ECO:0000313" key="4">
    <source>
        <dbReference type="EMBL" id="ASG63140.1"/>
    </source>
</evidence>
<comment type="pathway">
    <text evidence="1">Bacterial outer membrane biogenesis; LPS O-antigen biosynthesis.</text>
</comment>
<dbReference type="SUPFAM" id="SSF51735">
    <property type="entry name" value="NAD(P)-binding Rossmann-fold domains"/>
    <property type="match status" value="1"/>
</dbReference>
<feature type="domain" description="NAD-dependent epimerase/dehydratase" evidence="3">
    <location>
        <begin position="9"/>
        <end position="247"/>
    </location>
</feature>
<dbReference type="AlphaFoldDB" id="A0A248KH39"/>
<evidence type="ECO:0000256" key="1">
    <source>
        <dbReference type="ARBA" id="ARBA00005125"/>
    </source>
</evidence>
<dbReference type="CDD" id="cd05264">
    <property type="entry name" value="UDP_G4E_5_SDR_e"/>
    <property type="match status" value="1"/>
</dbReference>
<dbReference type="EMBL" id="CP022114">
    <property type="protein sequence ID" value="ASG63140.1"/>
    <property type="molecule type" value="Genomic_DNA"/>
</dbReference>
<dbReference type="Proteomes" id="UP000197098">
    <property type="component" value="Chromosome"/>
</dbReference>
<comment type="similarity">
    <text evidence="2">Belongs to the NAD(P)-dependent epimerase/dehydratase family.</text>
</comment>
<evidence type="ECO:0000259" key="3">
    <source>
        <dbReference type="Pfam" id="PF01370"/>
    </source>
</evidence>
<protein>
    <recommendedName>
        <fullName evidence="3">NAD-dependent epimerase/dehydratase domain-containing protein</fullName>
    </recommendedName>
</protein>
<proteinExistence type="inferred from homology"/>
<dbReference type="PANTHER" id="PTHR43000">
    <property type="entry name" value="DTDP-D-GLUCOSE 4,6-DEHYDRATASE-RELATED"/>
    <property type="match status" value="1"/>
</dbReference>
<organism evidence="4 5">
    <name type="scientific">Kluyvera genomosp. 3</name>
    <dbReference type="NCBI Taxonomy" id="2774055"/>
    <lineage>
        <taxon>Bacteria</taxon>
        <taxon>Pseudomonadati</taxon>
        <taxon>Pseudomonadota</taxon>
        <taxon>Gammaproteobacteria</taxon>
        <taxon>Enterobacterales</taxon>
        <taxon>Enterobacteriaceae</taxon>
        <taxon>Kluyvera</taxon>
    </lineage>
</organism>